<protein>
    <submittedName>
        <fullName evidence="1">Uncharacterized protein</fullName>
    </submittedName>
</protein>
<dbReference type="EMBL" id="BARU01036482">
    <property type="protein sequence ID" value="GAH89751.1"/>
    <property type="molecule type" value="Genomic_DNA"/>
</dbReference>
<name>X1J4U3_9ZZZZ</name>
<proteinExistence type="predicted"/>
<sequence length="61" mass="7546">MSLRRWLQWLYEAKKRIAHPSQWPFSGYNEIQNPKRKNVLIYYEKLRELLAIDSYGLLKEY</sequence>
<comment type="caution">
    <text evidence="1">The sequence shown here is derived from an EMBL/GenBank/DDBJ whole genome shotgun (WGS) entry which is preliminary data.</text>
</comment>
<accession>X1J4U3</accession>
<organism evidence="1">
    <name type="scientific">marine sediment metagenome</name>
    <dbReference type="NCBI Taxonomy" id="412755"/>
    <lineage>
        <taxon>unclassified sequences</taxon>
        <taxon>metagenomes</taxon>
        <taxon>ecological metagenomes</taxon>
    </lineage>
</organism>
<dbReference type="AlphaFoldDB" id="X1J4U3"/>
<evidence type="ECO:0000313" key="1">
    <source>
        <dbReference type="EMBL" id="GAH89751.1"/>
    </source>
</evidence>
<gene>
    <name evidence="1" type="ORF">S03H2_56962</name>
</gene>
<feature type="non-terminal residue" evidence="1">
    <location>
        <position position="61"/>
    </location>
</feature>
<reference evidence="1" key="1">
    <citation type="journal article" date="2014" name="Front. Microbiol.">
        <title>High frequency of phylogenetically diverse reductive dehalogenase-homologous genes in deep subseafloor sedimentary metagenomes.</title>
        <authorList>
            <person name="Kawai M."/>
            <person name="Futagami T."/>
            <person name="Toyoda A."/>
            <person name="Takaki Y."/>
            <person name="Nishi S."/>
            <person name="Hori S."/>
            <person name="Arai W."/>
            <person name="Tsubouchi T."/>
            <person name="Morono Y."/>
            <person name="Uchiyama I."/>
            <person name="Ito T."/>
            <person name="Fujiyama A."/>
            <person name="Inagaki F."/>
            <person name="Takami H."/>
        </authorList>
    </citation>
    <scope>NUCLEOTIDE SEQUENCE</scope>
    <source>
        <strain evidence="1">Expedition CK06-06</strain>
    </source>
</reference>